<evidence type="ECO:0000313" key="3">
    <source>
        <dbReference type="Proteomes" id="UP000641025"/>
    </source>
</evidence>
<sequence>MIDIRSLTKSPLGIISIFVLLIEVVATTTVSIVSDKQLLMVLIGFICFYPTLITLLFFYVLMKKPQVLYGPGDFKDEEIFKSLLTNIQTLSARQEINQIDPKAPAEAFLKPIRTLLSQGDIWTAISVARSSLNEKNFEAARVIFQFLIENYQGSPDELGRIYANMAYAQIGLKDYEGAIVNLNKSKSIRGGGEENLYAWHRVALAYCYYMLGDKQRAEKIILEAKKQEGYTGAKVDFFRYYPEISHLL</sequence>
<evidence type="ECO:0000313" key="2">
    <source>
        <dbReference type="EMBL" id="MBJ6799024.1"/>
    </source>
</evidence>
<protein>
    <submittedName>
        <fullName evidence="2">Tetratricopeptide repeat protein</fullName>
    </submittedName>
</protein>
<feature type="transmembrane region" description="Helical" evidence="1">
    <location>
        <begin position="39"/>
        <end position="61"/>
    </location>
</feature>
<dbReference type="Gene3D" id="1.25.40.10">
    <property type="entry name" value="Tetratricopeptide repeat domain"/>
    <property type="match status" value="1"/>
</dbReference>
<feature type="transmembrane region" description="Helical" evidence="1">
    <location>
        <begin position="12"/>
        <end position="33"/>
    </location>
</feature>
<evidence type="ECO:0000256" key="1">
    <source>
        <dbReference type="SAM" id="Phobius"/>
    </source>
</evidence>
<keyword evidence="1" id="KW-0472">Membrane</keyword>
<keyword evidence="3" id="KW-1185">Reference proteome</keyword>
<dbReference type="RefSeq" id="WP_199393553.1">
    <property type="nucleotide sequence ID" value="NZ_JAEMHK010000002.1"/>
</dbReference>
<keyword evidence="1" id="KW-1133">Transmembrane helix</keyword>
<keyword evidence="1" id="KW-0812">Transmembrane</keyword>
<dbReference type="EMBL" id="JAEMHK010000002">
    <property type="protein sequence ID" value="MBJ6799024.1"/>
    <property type="molecule type" value="Genomic_DNA"/>
</dbReference>
<dbReference type="SUPFAM" id="SSF48452">
    <property type="entry name" value="TPR-like"/>
    <property type="match status" value="1"/>
</dbReference>
<reference evidence="2 3" key="1">
    <citation type="submission" date="2020-12" db="EMBL/GenBank/DDBJ databases">
        <title>Geomonas sp. Red259, isolated from paddy soil.</title>
        <authorList>
            <person name="Xu Z."/>
            <person name="Zhang Z."/>
            <person name="Masuda Y."/>
            <person name="Itoh H."/>
            <person name="Senoo K."/>
        </authorList>
    </citation>
    <scope>NUCLEOTIDE SEQUENCE [LARGE SCALE GENOMIC DNA]</scope>
    <source>
        <strain evidence="2 3">Red259</strain>
    </source>
</reference>
<organism evidence="2 3">
    <name type="scientific">Geomonas propionica</name>
    <dbReference type="NCBI Taxonomy" id="2798582"/>
    <lineage>
        <taxon>Bacteria</taxon>
        <taxon>Pseudomonadati</taxon>
        <taxon>Thermodesulfobacteriota</taxon>
        <taxon>Desulfuromonadia</taxon>
        <taxon>Geobacterales</taxon>
        <taxon>Geobacteraceae</taxon>
        <taxon>Geomonas</taxon>
    </lineage>
</organism>
<dbReference type="InterPro" id="IPR011990">
    <property type="entry name" value="TPR-like_helical_dom_sf"/>
</dbReference>
<accession>A0ABS0YM43</accession>
<gene>
    <name evidence="2" type="ORF">JFN90_02610</name>
</gene>
<dbReference type="Proteomes" id="UP000641025">
    <property type="component" value="Unassembled WGS sequence"/>
</dbReference>
<name>A0ABS0YM43_9BACT</name>
<proteinExistence type="predicted"/>
<comment type="caution">
    <text evidence="2">The sequence shown here is derived from an EMBL/GenBank/DDBJ whole genome shotgun (WGS) entry which is preliminary data.</text>
</comment>